<sequence>MTNNDWKTNTPDIECRKCCDSNMNTLPKKHHISRKHSQFNNTVRLLETKKEEALWKENYMKVAEIEKCLKYYRARERALEELIRERMEAVSRHDYAEAQRAKSLYEETMEHALQDNELERFLSKEEVRL</sequence>
<organism evidence="1 2">
    <name type="scientific">Trichostrongylus colubriformis</name>
    <name type="common">Black scour worm</name>
    <dbReference type="NCBI Taxonomy" id="6319"/>
    <lineage>
        <taxon>Eukaryota</taxon>
        <taxon>Metazoa</taxon>
        <taxon>Ecdysozoa</taxon>
        <taxon>Nematoda</taxon>
        <taxon>Chromadorea</taxon>
        <taxon>Rhabditida</taxon>
        <taxon>Rhabditina</taxon>
        <taxon>Rhabditomorpha</taxon>
        <taxon>Strongyloidea</taxon>
        <taxon>Trichostrongylidae</taxon>
        <taxon>Trichostrongylus</taxon>
    </lineage>
</organism>
<gene>
    <name evidence="1" type="ORF">GCK32_018696</name>
</gene>
<keyword evidence="2" id="KW-1185">Reference proteome</keyword>
<dbReference type="EMBL" id="WIXE01023684">
    <property type="protein sequence ID" value="KAK5966237.1"/>
    <property type="molecule type" value="Genomic_DNA"/>
</dbReference>
<dbReference type="Proteomes" id="UP001331761">
    <property type="component" value="Unassembled WGS sequence"/>
</dbReference>
<protein>
    <submittedName>
        <fullName evidence="1">Uncharacterized protein</fullName>
    </submittedName>
</protein>
<dbReference type="AlphaFoldDB" id="A0AAN8F2F9"/>
<proteinExistence type="predicted"/>
<comment type="caution">
    <text evidence="1">The sequence shown here is derived from an EMBL/GenBank/DDBJ whole genome shotgun (WGS) entry which is preliminary data.</text>
</comment>
<evidence type="ECO:0000313" key="2">
    <source>
        <dbReference type="Proteomes" id="UP001331761"/>
    </source>
</evidence>
<evidence type="ECO:0000313" key="1">
    <source>
        <dbReference type="EMBL" id="KAK5966237.1"/>
    </source>
</evidence>
<name>A0AAN8F2F9_TRICO</name>
<accession>A0AAN8F2F9</accession>
<reference evidence="1 2" key="1">
    <citation type="submission" date="2019-10" db="EMBL/GenBank/DDBJ databases">
        <title>Assembly and Annotation for the nematode Trichostrongylus colubriformis.</title>
        <authorList>
            <person name="Martin J."/>
        </authorList>
    </citation>
    <scope>NUCLEOTIDE SEQUENCE [LARGE SCALE GENOMIC DNA]</scope>
    <source>
        <strain evidence="1">G859</strain>
        <tissue evidence="1">Whole worm</tissue>
    </source>
</reference>